<dbReference type="AlphaFoldDB" id="A0A937F7Z9"/>
<proteinExistence type="predicted"/>
<gene>
    <name evidence="1" type="ORF">JL102_07500</name>
</gene>
<organism evidence="1 2">
    <name type="scientific">Fulvivirga sediminis</name>
    <dbReference type="NCBI Taxonomy" id="2803949"/>
    <lineage>
        <taxon>Bacteria</taxon>
        <taxon>Pseudomonadati</taxon>
        <taxon>Bacteroidota</taxon>
        <taxon>Cytophagia</taxon>
        <taxon>Cytophagales</taxon>
        <taxon>Fulvivirgaceae</taxon>
        <taxon>Fulvivirga</taxon>
    </lineage>
</organism>
<dbReference type="RefSeq" id="WP_202243655.1">
    <property type="nucleotide sequence ID" value="NZ_JAESIY010000003.1"/>
</dbReference>
<dbReference type="EMBL" id="JAESIY010000003">
    <property type="protein sequence ID" value="MBL3655969.1"/>
    <property type="molecule type" value="Genomic_DNA"/>
</dbReference>
<accession>A0A937F7Z9</accession>
<evidence type="ECO:0000313" key="2">
    <source>
        <dbReference type="Proteomes" id="UP000659388"/>
    </source>
</evidence>
<keyword evidence="2" id="KW-1185">Reference proteome</keyword>
<dbReference type="Proteomes" id="UP000659388">
    <property type="component" value="Unassembled WGS sequence"/>
</dbReference>
<protein>
    <submittedName>
        <fullName evidence="1">Uncharacterized protein</fullName>
    </submittedName>
</protein>
<reference evidence="1" key="1">
    <citation type="submission" date="2021-01" db="EMBL/GenBank/DDBJ databases">
        <title>Fulvivirga kasyanovii gen. nov., sp nov., a novel member of the phylum Bacteroidetes isolated from seawater in a mussel farm.</title>
        <authorList>
            <person name="Zhao L.-H."/>
            <person name="Wang Z.-J."/>
        </authorList>
    </citation>
    <scope>NUCLEOTIDE SEQUENCE</scope>
    <source>
        <strain evidence="1">2943</strain>
    </source>
</reference>
<name>A0A937F7Z9_9BACT</name>
<comment type="caution">
    <text evidence="1">The sequence shown here is derived from an EMBL/GenBank/DDBJ whole genome shotgun (WGS) entry which is preliminary data.</text>
</comment>
<evidence type="ECO:0000313" key="1">
    <source>
        <dbReference type="EMBL" id="MBL3655969.1"/>
    </source>
</evidence>
<dbReference type="PROSITE" id="PS51257">
    <property type="entry name" value="PROKAR_LIPOPROTEIN"/>
    <property type="match status" value="1"/>
</dbReference>
<sequence>MKRLSILISTIVFFTFTSCDVEKTEEGEAPELDVEVEAESGEMPEYEVDWAKVKVDTKTKTIKVPKVVIVQEEKEVEVPYVNVDMPDSDSEIEERNLMVEAEVHDTMHKLEIEKVYASEKNLYVVARLSSTDQNIDDNAVRVSDQLVLNAPEDLNIIKYIIGEKPSGEYNNQYSYIADDNTLASKVGDAQVIYQR</sequence>